<name>A0A380MYC0_9GAMM</name>
<organism evidence="2 3">
    <name type="scientific">Suttonella ornithocola</name>
    <dbReference type="NCBI Taxonomy" id="279832"/>
    <lineage>
        <taxon>Bacteria</taxon>
        <taxon>Pseudomonadati</taxon>
        <taxon>Pseudomonadota</taxon>
        <taxon>Gammaproteobacteria</taxon>
        <taxon>Cardiobacteriales</taxon>
        <taxon>Cardiobacteriaceae</taxon>
        <taxon>Suttonella</taxon>
    </lineage>
</organism>
<dbReference type="Proteomes" id="UP000254601">
    <property type="component" value="Unassembled WGS sequence"/>
</dbReference>
<evidence type="ECO:0000313" key="2">
    <source>
        <dbReference type="EMBL" id="SUO97016.1"/>
    </source>
</evidence>
<keyword evidence="1" id="KW-0812">Transmembrane</keyword>
<feature type="transmembrane region" description="Helical" evidence="1">
    <location>
        <begin position="12"/>
        <end position="31"/>
    </location>
</feature>
<proteinExistence type="predicted"/>
<reference evidence="2 3" key="1">
    <citation type="submission" date="2018-06" db="EMBL/GenBank/DDBJ databases">
        <authorList>
            <consortium name="Pathogen Informatics"/>
            <person name="Doyle S."/>
        </authorList>
    </citation>
    <scope>NUCLEOTIDE SEQUENCE [LARGE SCALE GENOMIC DNA]</scope>
    <source>
        <strain evidence="2 3">NCTC13337</strain>
    </source>
</reference>
<accession>A0A380MYC0</accession>
<keyword evidence="3" id="KW-1185">Reference proteome</keyword>
<dbReference type="RefSeq" id="WP_072576732.1">
    <property type="nucleotide sequence ID" value="NZ_LWHB01000094.1"/>
</dbReference>
<dbReference type="AlphaFoldDB" id="A0A380MYC0"/>
<protein>
    <submittedName>
        <fullName evidence="2">Uncharacterized protein</fullName>
    </submittedName>
</protein>
<evidence type="ECO:0000313" key="3">
    <source>
        <dbReference type="Proteomes" id="UP000254601"/>
    </source>
</evidence>
<evidence type="ECO:0000256" key="1">
    <source>
        <dbReference type="SAM" id="Phobius"/>
    </source>
</evidence>
<dbReference type="EMBL" id="UHIC01000001">
    <property type="protein sequence ID" value="SUO97016.1"/>
    <property type="molecule type" value="Genomic_DNA"/>
</dbReference>
<gene>
    <name evidence="2" type="ORF">NCTC13337_02126</name>
</gene>
<sequence>MGGVNLFLNTWQIFAVCFLLFVILITVWVVFYQSRKALVLTDKGFYFSKALLPYYMYPCGYLRWENIRAMQYEAKRHWWQTNILLITYPHEALLPVLPKKNDPAERIFNNDNLIQACLLIGNLKNGDGVAQELMNKWQAKCPDYQNLSLPPPPTWKDYISKSFCVAMLGLIIIGFAIIIYLHN</sequence>
<keyword evidence="1" id="KW-1133">Transmembrane helix</keyword>
<keyword evidence="1" id="KW-0472">Membrane</keyword>
<feature type="transmembrane region" description="Helical" evidence="1">
    <location>
        <begin position="163"/>
        <end position="182"/>
    </location>
</feature>